<dbReference type="AlphaFoldDB" id="A0A4R1K7R3"/>
<dbReference type="Pfam" id="PF01476">
    <property type="entry name" value="LysM"/>
    <property type="match status" value="1"/>
</dbReference>
<name>A0A4R1K7R3_9GAMM</name>
<evidence type="ECO:0000259" key="3">
    <source>
        <dbReference type="PROSITE" id="PS51782"/>
    </source>
</evidence>
<accession>A0A4R1K7R3</accession>
<feature type="transmembrane region" description="Helical" evidence="2">
    <location>
        <begin position="775"/>
        <end position="795"/>
    </location>
</feature>
<keyword evidence="1" id="KW-0175">Coiled coil</keyword>
<dbReference type="OrthoDB" id="5833155at2"/>
<organism evidence="4 5">
    <name type="scientific">Celerinatantimonas diazotrophica</name>
    <dbReference type="NCBI Taxonomy" id="412034"/>
    <lineage>
        <taxon>Bacteria</taxon>
        <taxon>Pseudomonadati</taxon>
        <taxon>Pseudomonadota</taxon>
        <taxon>Gammaproteobacteria</taxon>
        <taxon>Celerinatantimonadaceae</taxon>
        <taxon>Celerinatantimonas</taxon>
    </lineage>
</organism>
<dbReference type="SMART" id="SM00257">
    <property type="entry name" value="LysM"/>
    <property type="match status" value="1"/>
</dbReference>
<evidence type="ECO:0000256" key="2">
    <source>
        <dbReference type="SAM" id="Phobius"/>
    </source>
</evidence>
<dbReference type="Gene3D" id="3.10.350.10">
    <property type="entry name" value="LysM domain"/>
    <property type="match status" value="1"/>
</dbReference>
<keyword evidence="2" id="KW-1133">Transmembrane helix</keyword>
<feature type="transmembrane region" description="Helical" evidence="2">
    <location>
        <begin position="924"/>
        <end position="945"/>
    </location>
</feature>
<gene>
    <name evidence="4" type="ORF">EV690_0608</name>
</gene>
<comment type="caution">
    <text evidence="4">The sequence shown here is derived from an EMBL/GenBank/DDBJ whole genome shotgun (WGS) entry which is preliminary data.</text>
</comment>
<feature type="domain" description="LysM" evidence="3">
    <location>
        <begin position="1"/>
        <end position="47"/>
    </location>
</feature>
<dbReference type="InterPro" id="IPR018392">
    <property type="entry name" value="LysM"/>
</dbReference>
<dbReference type="InterPro" id="IPR036779">
    <property type="entry name" value="LysM_dom_sf"/>
</dbReference>
<dbReference type="Proteomes" id="UP000295565">
    <property type="component" value="Unassembled WGS sequence"/>
</dbReference>
<keyword evidence="2" id="KW-0472">Membrane</keyword>
<proteinExistence type="predicted"/>
<dbReference type="SUPFAM" id="SSF54106">
    <property type="entry name" value="LysM domain"/>
    <property type="match status" value="1"/>
</dbReference>
<dbReference type="EMBL" id="SMGD01000008">
    <property type="protein sequence ID" value="TCK60080.1"/>
    <property type="molecule type" value="Genomic_DNA"/>
</dbReference>
<dbReference type="PROSITE" id="PS51782">
    <property type="entry name" value="LYSM"/>
    <property type="match status" value="1"/>
</dbReference>
<feature type="coiled-coil region" evidence="1">
    <location>
        <begin position="434"/>
        <end position="474"/>
    </location>
</feature>
<dbReference type="RefSeq" id="WP_131911460.1">
    <property type="nucleotide sequence ID" value="NZ_SMGD01000008.1"/>
</dbReference>
<keyword evidence="5" id="KW-1185">Reference proteome</keyword>
<dbReference type="CDD" id="cd00118">
    <property type="entry name" value="LysM"/>
    <property type="match status" value="1"/>
</dbReference>
<evidence type="ECO:0000256" key="1">
    <source>
        <dbReference type="SAM" id="Coils"/>
    </source>
</evidence>
<keyword evidence="2" id="KW-0812">Transmembrane</keyword>
<evidence type="ECO:0000313" key="5">
    <source>
        <dbReference type="Proteomes" id="UP000295565"/>
    </source>
</evidence>
<protein>
    <submittedName>
        <fullName evidence="4">LysM domain-containing protein</fullName>
    </submittedName>
</protein>
<reference evidence="4 5" key="1">
    <citation type="submission" date="2019-03" db="EMBL/GenBank/DDBJ databases">
        <title>Genomic Encyclopedia of Type Strains, Phase IV (KMG-IV): sequencing the most valuable type-strain genomes for metagenomic binning, comparative biology and taxonomic classification.</title>
        <authorList>
            <person name="Goeker M."/>
        </authorList>
    </citation>
    <scope>NUCLEOTIDE SEQUENCE [LARGE SCALE GENOMIC DNA]</scope>
    <source>
        <strain evidence="4 5">DSM 18577</strain>
    </source>
</reference>
<feature type="transmembrane region" description="Helical" evidence="2">
    <location>
        <begin position="951"/>
        <end position="971"/>
    </location>
</feature>
<evidence type="ECO:0000313" key="4">
    <source>
        <dbReference type="EMBL" id="TCK60080.1"/>
    </source>
</evidence>
<sequence length="1218" mass="137210">MNYTIKANDTLSQIADKYNVPVQKIVDLNNSLKGHEDSIFAGDSLTLPDDVKLVPKEEATADPASQAALLADSENDDSPVQSCPLQGGYFTIKPLRYGVVHKEDVSNLPDTLVTTAKLTPLNEHKYNARQLYQQVVYLYNIKDNYLLEVEYGDGKPDGGILQSAGRCVFGDAPSAVKDALPYLKQPKNAQVIMWLAPERISQRWAKVLESHQEQILKVGQKIDFALAAKGKAADVYQLTDKSLLELLADAQVSEPINWVHPSIAPLSESETKKLIVPYKKITPNNHYAVCLIDAIGITSDLCREYSATYQALVQEIGHSAHPYIMGKLTQKVIDKTAKKSVKGMDEIAQRAGPIYKPYPEYIDDLFQMHLLPKSEQEKYQKLIANKIQQAQKGTSKTDAINIVGNDFTAIPYAGYREDLVKIQGLKGDEREQFKNKIQEKVKKELERKARKNSQNLANVEFQDYQEKKSDLEENIYKEKMDEYLNTHESFHKQVAERLETLVADWLIWARHEQSDQALSWLDPYEIDTYQHREALVLAMLDNLNVSAAGDKEIQSWIDAWLAVAKNQKPKGVNNGLAAHVALSVGFVKDALMSGSPLISLLMTFSGTAEKDLENIKTLIKKRNYPATVYTDELLYIYVNRLVITGVQSESSRILIQDYMQIFRYRYSYTFQLFKFKLGKVLAEASASQMAELSQVTGHFAGKPINDPTLANKTVTLYQLDERIYSTSSVLEQPVGVATKNPFVFIAQRVKDSALKSTGKFILKANDLLKKYDNKLFGMLLFAQLINAYEVFLGVAEESKSGFRRDFDKSKSIIDLTVSSISMIDRYRVKKGMISLSKYITEGGDEEIVIKSLNNIDRLFNIPSITLSNRKIMDYKVISVTKGIISFPFKALPIIGFSIGIISSGLTLNDDEDNSQNVFAKGLDFASLLANGMGLSASILIFWGVASPTLPVFVILAIAISLTADLIHGLVTDDPIEALLKRSFWGTGNYQYNQTLTSLEERINYFKVDLPKESDAKLEKLRNIQHRELSDFCDELFRPVSQIISFSCKELLTNWFNGRVIKPGSMIAKLTPVKGHAYLSHFTFKLYFPYYQRGISQVSIKQFYGYTNDDVEVSVLPQNKKPESKHLKTDLLSVNLVEKTEQLTAILVAEISEKIKTNYKSYKLVVDFVNPSGYPVTLRYALDLENNRGRWDPRQDSLSIDMKQINNFKQAGDNSGLTN</sequence>